<feature type="region of interest" description="Disordered" evidence="2">
    <location>
        <begin position="445"/>
        <end position="464"/>
    </location>
</feature>
<name>A0A6P6S0B8_9EIME</name>
<dbReference type="Proteomes" id="UP000515125">
    <property type="component" value="Unplaced"/>
</dbReference>
<dbReference type="AlphaFoldDB" id="A0A6P6S0B8"/>
<dbReference type="RefSeq" id="XP_026193062.1">
    <property type="nucleotide sequence ID" value="XM_026337277.1"/>
</dbReference>
<feature type="region of interest" description="Disordered" evidence="2">
    <location>
        <begin position="160"/>
        <end position="212"/>
    </location>
</feature>
<feature type="coiled-coil region" evidence="1">
    <location>
        <begin position="225"/>
        <end position="252"/>
    </location>
</feature>
<protein>
    <submittedName>
        <fullName evidence="4">Uncharacterized protein LOC113147273</fullName>
    </submittedName>
</protein>
<gene>
    <name evidence="4" type="primary">LOC113147273</name>
</gene>
<evidence type="ECO:0000256" key="1">
    <source>
        <dbReference type="SAM" id="Coils"/>
    </source>
</evidence>
<evidence type="ECO:0000313" key="3">
    <source>
        <dbReference type="Proteomes" id="UP000515125"/>
    </source>
</evidence>
<feature type="coiled-coil region" evidence="1">
    <location>
        <begin position="291"/>
        <end position="343"/>
    </location>
</feature>
<dbReference type="PANTHER" id="PTHR46007">
    <property type="entry name" value="MEDIATOR OF RNA POLYMERASE II TRANSCRIPTION SUBUNIT 12"/>
    <property type="match status" value="1"/>
</dbReference>
<evidence type="ECO:0000256" key="2">
    <source>
        <dbReference type="SAM" id="MobiDB-lite"/>
    </source>
</evidence>
<feature type="compositionally biased region" description="Low complexity" evidence="2">
    <location>
        <begin position="728"/>
        <end position="740"/>
    </location>
</feature>
<proteinExistence type="predicted"/>
<dbReference type="SUPFAM" id="SSF143990">
    <property type="entry name" value="YbiA-like"/>
    <property type="match status" value="1"/>
</dbReference>
<organism evidence="3 4">
    <name type="scientific">Cyclospora cayetanensis</name>
    <dbReference type="NCBI Taxonomy" id="88456"/>
    <lineage>
        <taxon>Eukaryota</taxon>
        <taxon>Sar</taxon>
        <taxon>Alveolata</taxon>
        <taxon>Apicomplexa</taxon>
        <taxon>Conoidasida</taxon>
        <taxon>Coccidia</taxon>
        <taxon>Eucoccidiorida</taxon>
        <taxon>Eimeriorina</taxon>
        <taxon>Eimeriidae</taxon>
        <taxon>Cyclospora</taxon>
    </lineage>
</organism>
<accession>A0A6P6S0B8</accession>
<dbReference type="GO" id="GO:0003713">
    <property type="term" value="F:transcription coactivator activity"/>
    <property type="evidence" value="ECO:0007669"/>
    <property type="project" value="TreeGrafter"/>
</dbReference>
<dbReference type="GO" id="GO:0045944">
    <property type="term" value="P:positive regulation of transcription by RNA polymerase II"/>
    <property type="evidence" value="ECO:0007669"/>
    <property type="project" value="TreeGrafter"/>
</dbReference>
<feature type="region of interest" description="Disordered" evidence="2">
    <location>
        <begin position="61"/>
        <end position="138"/>
    </location>
</feature>
<dbReference type="PANTHER" id="PTHR46007:SF8">
    <property type="entry name" value="C2H2-TYPE DOMAIN-CONTAINING PROTEIN"/>
    <property type="match status" value="1"/>
</dbReference>
<evidence type="ECO:0000313" key="4">
    <source>
        <dbReference type="RefSeq" id="XP_026193062.1"/>
    </source>
</evidence>
<keyword evidence="3" id="KW-1185">Reference proteome</keyword>
<sequence length="1065" mass="119589">MDALFSFLLQEETPGKAFDPRAARPRCKVCKADAWMQWDGRYADFCSYSCRDKYAVGKGLRQGSARPLREGGPTRRSREPRGPHELLGQRGAQLQQEKQEQWERQFSPRNRHLPKKTAQFQEEDPQQQQKDKAKEAAAAGAAGAFAEAAAAKKVAKALRDKVPRKLPKGGSVGPHTKEAGQASAEAAVVRTQSKNRRGGSTEEEEEPPLLKQRTVARFVEDSESAAEAQNALKEYQDNMKRLQQQHTGQHAAPVVAGECGLQQQPEGPGRQDTLLQQEREKKQEEEVRAFREQMELQRAHLEGELKRLAKKEADSQTTLEGGLREVHAALQALKAQHEEQRQQQAHGLRDELKQHLKEQLQQQLQHTLKQQLEEQLKHSLKQQLQQELLSTVAQDRKEASELLKRQLEQQQQQLQQEKLLQQQLLQQQQQQERLLRHLQKQQEKTLQQLSSAERQHADAGPGEASLVEQAFQDSQLRPLLVQGLLRHLKDQDNQKQEQEEVLLPSTWEQRELALRDAACAAAARATENPFSGVYDGHLEAAVLRANLLLPDAGAKQQPRLQFGTKLQVVLRCATGPSEWEERETALSADGIWKETFRFRVHWPSAAAAAAAAASVSAQLWATNSSRSSSNLHNGTNTRCFLGEAALPLPPFTSPWEHWSPLRWRSSLGGAGQQHLLQQGNILFRVQFHPSKTAAAAPPQELEDLQPLPRIAPAKTQSCKSGSRRRSTRSSTSSNSSSETTSHVKLTRDVSMGDEALQQQLLQQLDELSLAWRRAFTEQQQQLQQQHFPVCIDSDSLLEHLQRSPLMGALCTNAFCSNLVGPFSDLYTEEEFRVWGLCSTCQQRIFTTPLPQATHGSSLPRRRVRLESPLARCEADLGEMDVIEALAKTAASQHPHPFGELRLDGSAPVAFPTPNCLWPSALQLLHAQRFSLVSIQERLRCCSNSSELLALLQCPLLQRFERPDWPSRASSAVRTCLLLLLQQHPKLQLLLSTLDGCLITYHDPLQQQLLYRLLEQQQQQQGKPVRGRAPSEASSERLNRGSSLELNFAGSLLMDLCAALGPPFRR</sequence>
<feature type="compositionally biased region" description="Basic and acidic residues" evidence="2">
    <location>
        <begin position="67"/>
        <end position="84"/>
    </location>
</feature>
<dbReference type="InterPro" id="IPR037238">
    <property type="entry name" value="YbiA-like_sf"/>
</dbReference>
<dbReference type="InterPro" id="IPR051647">
    <property type="entry name" value="Mediator_comp_sub12"/>
</dbReference>
<dbReference type="GO" id="GO:0016592">
    <property type="term" value="C:mediator complex"/>
    <property type="evidence" value="ECO:0007669"/>
    <property type="project" value="TreeGrafter"/>
</dbReference>
<dbReference type="Gene3D" id="1.10.357.40">
    <property type="entry name" value="YbiA-like"/>
    <property type="match status" value="1"/>
</dbReference>
<keyword evidence="1" id="KW-0175">Coiled coil</keyword>
<dbReference type="OrthoDB" id="330049at2759"/>
<reference evidence="4" key="1">
    <citation type="submission" date="2025-08" db="UniProtKB">
        <authorList>
            <consortium name="RefSeq"/>
        </authorList>
    </citation>
    <scope>IDENTIFICATION</scope>
</reference>
<dbReference type="GeneID" id="113147273"/>
<feature type="region of interest" description="Disordered" evidence="2">
    <location>
        <begin position="702"/>
        <end position="744"/>
    </location>
</feature>